<protein>
    <submittedName>
        <fullName evidence="7">Sodium:proton exchanger</fullName>
    </submittedName>
</protein>
<evidence type="ECO:0000256" key="3">
    <source>
        <dbReference type="ARBA" id="ARBA00022989"/>
    </source>
</evidence>
<feature type="transmembrane region" description="Helical" evidence="5">
    <location>
        <begin position="336"/>
        <end position="356"/>
    </location>
</feature>
<feature type="transmembrane region" description="Helical" evidence="5">
    <location>
        <begin position="27"/>
        <end position="44"/>
    </location>
</feature>
<keyword evidence="4 5" id="KW-0472">Membrane</keyword>
<dbReference type="Proteomes" id="UP000440224">
    <property type="component" value="Unassembled WGS sequence"/>
</dbReference>
<feature type="transmembrane region" description="Helical" evidence="5">
    <location>
        <begin position="368"/>
        <end position="392"/>
    </location>
</feature>
<feature type="transmembrane region" description="Helical" evidence="5">
    <location>
        <begin position="118"/>
        <end position="138"/>
    </location>
</feature>
<dbReference type="PANTHER" id="PTHR43021">
    <property type="entry name" value="NA(+)/H(+) ANTIPORTER-RELATED"/>
    <property type="match status" value="1"/>
</dbReference>
<feature type="transmembrane region" description="Helical" evidence="5">
    <location>
        <begin position="398"/>
        <end position="421"/>
    </location>
</feature>
<gene>
    <name evidence="7" type="ORF">GF068_06790</name>
</gene>
<feature type="transmembrane region" description="Helical" evidence="5">
    <location>
        <begin position="158"/>
        <end position="176"/>
    </location>
</feature>
<dbReference type="GO" id="GO:1902600">
    <property type="term" value="P:proton transmembrane transport"/>
    <property type="evidence" value="ECO:0007669"/>
    <property type="project" value="InterPro"/>
</dbReference>
<dbReference type="Gene3D" id="1.20.1530.20">
    <property type="match status" value="1"/>
</dbReference>
<dbReference type="InterPro" id="IPR006153">
    <property type="entry name" value="Cation/H_exchanger_TM"/>
</dbReference>
<evidence type="ECO:0000256" key="1">
    <source>
        <dbReference type="ARBA" id="ARBA00004141"/>
    </source>
</evidence>
<comment type="subcellular location">
    <subcellularLocation>
        <location evidence="1">Membrane</location>
        <topology evidence="1">Multi-pass membrane protein</topology>
    </subcellularLocation>
</comment>
<dbReference type="EMBL" id="WJIE01000002">
    <property type="protein sequence ID" value="MRG91630.1"/>
    <property type="molecule type" value="Genomic_DNA"/>
</dbReference>
<evidence type="ECO:0000313" key="7">
    <source>
        <dbReference type="EMBL" id="MRG91630.1"/>
    </source>
</evidence>
<dbReference type="GO" id="GO:0015297">
    <property type="term" value="F:antiporter activity"/>
    <property type="evidence" value="ECO:0007669"/>
    <property type="project" value="InterPro"/>
</dbReference>
<keyword evidence="2 5" id="KW-0812">Transmembrane</keyword>
<feature type="transmembrane region" description="Helical" evidence="5">
    <location>
        <begin position="56"/>
        <end position="74"/>
    </location>
</feature>
<proteinExistence type="predicted"/>
<dbReference type="GO" id="GO:0016020">
    <property type="term" value="C:membrane"/>
    <property type="evidence" value="ECO:0007669"/>
    <property type="project" value="UniProtKB-SubCell"/>
</dbReference>
<name>A0A6N7PMW6_9BACT</name>
<dbReference type="OrthoDB" id="9783404at2"/>
<dbReference type="Pfam" id="PF00999">
    <property type="entry name" value="Na_H_Exchanger"/>
    <property type="match status" value="1"/>
</dbReference>
<accession>A0A6N7PMW6</accession>
<keyword evidence="3 5" id="KW-1133">Transmembrane helix</keyword>
<dbReference type="RefSeq" id="WP_153818521.1">
    <property type="nucleotide sequence ID" value="NZ_WJIE01000002.1"/>
</dbReference>
<evidence type="ECO:0000313" key="8">
    <source>
        <dbReference type="Proteomes" id="UP000440224"/>
    </source>
</evidence>
<feature type="transmembrane region" description="Helical" evidence="5">
    <location>
        <begin position="226"/>
        <end position="251"/>
    </location>
</feature>
<feature type="domain" description="Cation/H+ exchanger transmembrane" evidence="6">
    <location>
        <begin position="42"/>
        <end position="416"/>
    </location>
</feature>
<keyword evidence="8" id="KW-1185">Reference proteome</keyword>
<reference evidence="7 8" key="1">
    <citation type="submission" date="2019-10" db="EMBL/GenBank/DDBJ databases">
        <title>A soil myxobacterium in the family Polyangiaceae.</title>
        <authorList>
            <person name="Li Y."/>
            <person name="Wang J."/>
        </authorList>
    </citation>
    <scope>NUCLEOTIDE SEQUENCE [LARGE SCALE GENOMIC DNA]</scope>
    <source>
        <strain evidence="7 8">DSM 14734</strain>
    </source>
</reference>
<organism evidence="7 8">
    <name type="scientific">Polyangium spumosum</name>
    <dbReference type="NCBI Taxonomy" id="889282"/>
    <lineage>
        <taxon>Bacteria</taxon>
        <taxon>Pseudomonadati</taxon>
        <taxon>Myxococcota</taxon>
        <taxon>Polyangia</taxon>
        <taxon>Polyangiales</taxon>
        <taxon>Polyangiaceae</taxon>
        <taxon>Polyangium</taxon>
    </lineage>
</organism>
<feature type="transmembrane region" description="Helical" evidence="5">
    <location>
        <begin position="86"/>
        <end position="106"/>
    </location>
</feature>
<dbReference type="AlphaFoldDB" id="A0A6N7PMW6"/>
<sequence length="452" mass="46529">MIRGLLVLALVAGIAFAARSFLPSDVTITGSGAALAFGFLLLAAMQTGHIFHDLRLPHLTGFILCGALFGPEVLRLITPSMLGDLTLVKKVAVGLIALTAGCELNFARLWPKIRTIGLLAAVSLVACALLLFAVFFAISSRLPFTAGMEPAQRAVVSLILANVLCARSPAVVISILKESRAAGPLSELALSTVVIADLTVVVSFAFSDSLAHAVFPVAGAAQTSVLGALAAHILGSILVGVGIGLVFALYIRRVGLRVGLFVFAVLFVVAEAGGALHLDPLLVGLSAGLFLENVSPVSGHEVIQETEIAAMPTFAVFFAVVGAEVHLHAFLSVAPYAALAALVRAAGIYVGARAAGRVAGLDPRIGRLVPFGMFPQAGIAIGLAGLVAATFPPWGADAATLILGTIVINEMLGPVLFRMALARADEIGKKRDGSLLDLPSHAPTPEADVEAT</sequence>
<evidence type="ECO:0000259" key="6">
    <source>
        <dbReference type="Pfam" id="PF00999"/>
    </source>
</evidence>
<evidence type="ECO:0000256" key="2">
    <source>
        <dbReference type="ARBA" id="ARBA00022692"/>
    </source>
</evidence>
<dbReference type="InterPro" id="IPR038770">
    <property type="entry name" value="Na+/solute_symporter_sf"/>
</dbReference>
<feature type="transmembrane region" description="Helical" evidence="5">
    <location>
        <begin position="188"/>
        <end position="206"/>
    </location>
</feature>
<evidence type="ECO:0000256" key="5">
    <source>
        <dbReference type="SAM" id="Phobius"/>
    </source>
</evidence>
<feature type="transmembrane region" description="Helical" evidence="5">
    <location>
        <begin position="258"/>
        <end position="278"/>
    </location>
</feature>
<evidence type="ECO:0000256" key="4">
    <source>
        <dbReference type="ARBA" id="ARBA00023136"/>
    </source>
</evidence>
<dbReference type="PANTHER" id="PTHR43021:SF2">
    <property type="entry name" value="CATION_H+ EXCHANGER DOMAIN-CONTAINING PROTEIN"/>
    <property type="match status" value="1"/>
</dbReference>
<comment type="caution">
    <text evidence="7">The sequence shown here is derived from an EMBL/GenBank/DDBJ whole genome shotgun (WGS) entry which is preliminary data.</text>
</comment>